<protein>
    <submittedName>
        <fullName evidence="1">Uncharacterized protein</fullName>
    </submittedName>
</protein>
<proteinExistence type="predicted"/>
<accession>A0ACB8RIW2</accession>
<organism evidence="1 2">
    <name type="scientific">Auriscalpium vulgare</name>
    <dbReference type="NCBI Taxonomy" id="40419"/>
    <lineage>
        <taxon>Eukaryota</taxon>
        <taxon>Fungi</taxon>
        <taxon>Dikarya</taxon>
        <taxon>Basidiomycota</taxon>
        <taxon>Agaricomycotina</taxon>
        <taxon>Agaricomycetes</taxon>
        <taxon>Russulales</taxon>
        <taxon>Auriscalpiaceae</taxon>
        <taxon>Auriscalpium</taxon>
    </lineage>
</organism>
<name>A0ACB8RIW2_9AGAM</name>
<dbReference type="EMBL" id="MU276012">
    <property type="protein sequence ID" value="KAI0043576.1"/>
    <property type="molecule type" value="Genomic_DNA"/>
</dbReference>
<evidence type="ECO:0000313" key="2">
    <source>
        <dbReference type="Proteomes" id="UP000814033"/>
    </source>
</evidence>
<comment type="caution">
    <text evidence="1">The sequence shown here is derived from an EMBL/GenBank/DDBJ whole genome shotgun (WGS) entry which is preliminary data.</text>
</comment>
<reference evidence="1" key="2">
    <citation type="journal article" date="2022" name="New Phytol.">
        <title>Evolutionary transition to the ectomycorrhizal habit in the genomes of a hyperdiverse lineage of mushroom-forming fungi.</title>
        <authorList>
            <person name="Looney B."/>
            <person name="Miyauchi S."/>
            <person name="Morin E."/>
            <person name="Drula E."/>
            <person name="Courty P.E."/>
            <person name="Kohler A."/>
            <person name="Kuo A."/>
            <person name="LaButti K."/>
            <person name="Pangilinan J."/>
            <person name="Lipzen A."/>
            <person name="Riley R."/>
            <person name="Andreopoulos W."/>
            <person name="He G."/>
            <person name="Johnson J."/>
            <person name="Nolan M."/>
            <person name="Tritt A."/>
            <person name="Barry K.W."/>
            <person name="Grigoriev I.V."/>
            <person name="Nagy L.G."/>
            <person name="Hibbett D."/>
            <person name="Henrissat B."/>
            <person name="Matheny P.B."/>
            <person name="Labbe J."/>
            <person name="Martin F.M."/>
        </authorList>
    </citation>
    <scope>NUCLEOTIDE SEQUENCE</scope>
    <source>
        <strain evidence="1">FP105234-sp</strain>
    </source>
</reference>
<gene>
    <name evidence="1" type="ORF">FA95DRAFT_1609265</name>
</gene>
<keyword evidence="2" id="KW-1185">Reference proteome</keyword>
<reference evidence="1" key="1">
    <citation type="submission" date="2021-02" db="EMBL/GenBank/DDBJ databases">
        <authorList>
            <consortium name="DOE Joint Genome Institute"/>
            <person name="Ahrendt S."/>
            <person name="Looney B.P."/>
            <person name="Miyauchi S."/>
            <person name="Morin E."/>
            <person name="Drula E."/>
            <person name="Courty P.E."/>
            <person name="Chicoki N."/>
            <person name="Fauchery L."/>
            <person name="Kohler A."/>
            <person name="Kuo A."/>
            <person name="Labutti K."/>
            <person name="Pangilinan J."/>
            <person name="Lipzen A."/>
            <person name="Riley R."/>
            <person name="Andreopoulos W."/>
            <person name="He G."/>
            <person name="Johnson J."/>
            <person name="Barry K.W."/>
            <person name="Grigoriev I.V."/>
            <person name="Nagy L."/>
            <person name="Hibbett D."/>
            <person name="Henrissat B."/>
            <person name="Matheny P.B."/>
            <person name="Labbe J."/>
            <person name="Martin F."/>
        </authorList>
    </citation>
    <scope>NUCLEOTIDE SEQUENCE</scope>
    <source>
        <strain evidence="1">FP105234-sp</strain>
    </source>
</reference>
<evidence type="ECO:0000313" key="1">
    <source>
        <dbReference type="EMBL" id="KAI0043576.1"/>
    </source>
</evidence>
<dbReference type="Proteomes" id="UP000814033">
    <property type="component" value="Unassembled WGS sequence"/>
</dbReference>
<sequence>MKFTSAFLSLALLVASAVGSPLRRDAAVTDTDILNFALTLEHLENAFYNEGLKKYTKADFVNAGLQDWVYGRIKQISSHEATHVTFLETALGSAAVQPCEYSFPYTDPKSFITISHALETVGTSAYTGAAKFIQNKDYLLAAATILSTEARQSAWVESAVRKGAAWSGPFETPLDLNQVFTLASGFITRCPESNPKLPVSAFPQLSVSNPKALPGDDISLSYIVPDGFDHSKPLFAAFLSGQNAYIVPLKDGKVKIPADLRGTSYVLVSTSADAVSDAATVAGPAMLDFPFNADNQPEQLPF</sequence>